<keyword evidence="3" id="KW-1185">Reference proteome</keyword>
<sequence>MLSVQRIRSTLSGTSIEGAWAEEVELEFGRRIILRSTRRGGDSPVQPEGKANSPPILRRCAPTVRSRSKVDRKRRKPRPGCLCTGHRWSQPKGSPPALTLKAPLRKSQQDETLPCVVQQTIERPRHGDTGLRSKAKVCSPRRR</sequence>
<dbReference type="AlphaFoldDB" id="A0A316VXH8"/>
<dbReference type="InParanoid" id="A0A316VXH8"/>
<dbReference type="RefSeq" id="XP_025368758.1">
    <property type="nucleotide sequence ID" value="XM_025510599.1"/>
</dbReference>
<dbReference type="Proteomes" id="UP000245783">
    <property type="component" value="Unassembled WGS sequence"/>
</dbReference>
<dbReference type="GeneID" id="37032469"/>
<evidence type="ECO:0000256" key="1">
    <source>
        <dbReference type="SAM" id="MobiDB-lite"/>
    </source>
</evidence>
<accession>A0A316VXH8</accession>
<proteinExistence type="predicted"/>
<evidence type="ECO:0000313" key="3">
    <source>
        <dbReference type="Proteomes" id="UP000245783"/>
    </source>
</evidence>
<gene>
    <name evidence="2" type="ORF">IE81DRAFT_168479</name>
</gene>
<evidence type="ECO:0000313" key="2">
    <source>
        <dbReference type="EMBL" id="PWN41598.1"/>
    </source>
</evidence>
<dbReference type="EMBL" id="KZ819390">
    <property type="protein sequence ID" value="PWN41598.1"/>
    <property type="molecule type" value="Genomic_DNA"/>
</dbReference>
<feature type="compositionally biased region" description="Basic residues" evidence="1">
    <location>
        <begin position="133"/>
        <end position="143"/>
    </location>
</feature>
<organism evidence="2 3">
    <name type="scientific">Ceraceosorus guamensis</name>
    <dbReference type="NCBI Taxonomy" id="1522189"/>
    <lineage>
        <taxon>Eukaryota</taxon>
        <taxon>Fungi</taxon>
        <taxon>Dikarya</taxon>
        <taxon>Basidiomycota</taxon>
        <taxon>Ustilaginomycotina</taxon>
        <taxon>Exobasidiomycetes</taxon>
        <taxon>Ceraceosorales</taxon>
        <taxon>Ceraceosoraceae</taxon>
        <taxon>Ceraceosorus</taxon>
    </lineage>
</organism>
<feature type="compositionally biased region" description="Basic and acidic residues" evidence="1">
    <location>
        <begin position="122"/>
        <end position="131"/>
    </location>
</feature>
<feature type="region of interest" description="Disordered" evidence="1">
    <location>
        <begin position="120"/>
        <end position="143"/>
    </location>
</feature>
<name>A0A316VXH8_9BASI</name>
<protein>
    <submittedName>
        <fullName evidence="2">Uncharacterized protein</fullName>
    </submittedName>
</protein>
<feature type="compositionally biased region" description="Basic residues" evidence="1">
    <location>
        <begin position="66"/>
        <end position="78"/>
    </location>
</feature>
<feature type="region of interest" description="Disordered" evidence="1">
    <location>
        <begin position="36"/>
        <end position="98"/>
    </location>
</feature>
<reference evidence="2 3" key="1">
    <citation type="journal article" date="2018" name="Mol. Biol. Evol.">
        <title>Broad Genomic Sampling Reveals a Smut Pathogenic Ancestry of the Fungal Clade Ustilaginomycotina.</title>
        <authorList>
            <person name="Kijpornyongpan T."/>
            <person name="Mondo S.J."/>
            <person name="Barry K."/>
            <person name="Sandor L."/>
            <person name="Lee J."/>
            <person name="Lipzen A."/>
            <person name="Pangilinan J."/>
            <person name="LaButti K."/>
            <person name="Hainaut M."/>
            <person name="Henrissat B."/>
            <person name="Grigoriev I.V."/>
            <person name="Spatafora J.W."/>
            <person name="Aime M.C."/>
        </authorList>
    </citation>
    <scope>NUCLEOTIDE SEQUENCE [LARGE SCALE GENOMIC DNA]</scope>
    <source>
        <strain evidence="2 3">MCA 4658</strain>
    </source>
</reference>